<evidence type="ECO:0000256" key="1">
    <source>
        <dbReference type="SAM" id="Coils"/>
    </source>
</evidence>
<keyword evidence="1" id="KW-0175">Coiled coil</keyword>
<proteinExistence type="predicted"/>
<name>A0A076YYD1_STRAG</name>
<reference evidence="7 8" key="2">
    <citation type="submission" date="2018-06" db="EMBL/GenBank/DDBJ databases">
        <authorList>
            <consortium name="Pathogen Informatics"/>
            <person name="Doyle S."/>
        </authorList>
    </citation>
    <scope>NUCLEOTIDE SEQUENCE [LARGE SCALE GENOMIC DNA]</scope>
    <source>
        <strain evidence="4 7">NCTC8185</strain>
        <strain evidence="5 8">NCTC9828</strain>
    </source>
</reference>
<sequence length="269" mass="31118">MMNWGKIFFDQNGVFLWSSITSLLTVLALIANTWLTLHTTKKQNKASQENLNRQLAETKENNERQILASEENLKRQIKSDILLKSQQKWINDTSQGLIDILKSYRFILKADYSSPRGTFSEEKENAYADFIGCVTYLRVLFVEENPDMNNLPKLNIKESLDPKSPHEMCGELHNKYMEAKKSQEQAKLKNYEILEVLGDKDSNDGKAPVIFELLKQLLDNIDEVGKKGDDDKFTYPDNYIVYQEYIDKLTDGISLYISIKQKEIKESIT</sequence>
<dbReference type="Proteomes" id="UP000254076">
    <property type="component" value="Unassembled WGS sequence"/>
</dbReference>
<evidence type="ECO:0000313" key="7">
    <source>
        <dbReference type="Proteomes" id="UP000254076"/>
    </source>
</evidence>
<feature type="transmembrane region" description="Helical" evidence="2">
    <location>
        <begin position="14"/>
        <end position="35"/>
    </location>
</feature>
<comment type="caution">
    <text evidence="3">The sequence shown here is derived from an EMBL/GenBank/DDBJ whole genome shotgun (WGS) entry which is preliminary data.</text>
</comment>
<evidence type="ECO:0000313" key="8">
    <source>
        <dbReference type="Proteomes" id="UP000255140"/>
    </source>
</evidence>
<dbReference type="EMBL" id="UHEW01000005">
    <property type="protein sequence ID" value="SUN27214.1"/>
    <property type="molecule type" value="Genomic_DNA"/>
</dbReference>
<keyword evidence="2" id="KW-0472">Membrane</keyword>
<dbReference type="EMBL" id="UHEQ01000004">
    <property type="protein sequence ID" value="SUN13683.1"/>
    <property type="molecule type" value="Genomic_DNA"/>
</dbReference>
<dbReference type="EMBL" id="LBKL01000078">
    <property type="protein sequence ID" value="KLL37229.1"/>
    <property type="molecule type" value="Genomic_DNA"/>
</dbReference>
<feature type="coiled-coil region" evidence="1">
    <location>
        <begin position="41"/>
        <end position="72"/>
    </location>
</feature>
<dbReference type="Proteomes" id="UP000255140">
    <property type="component" value="Unassembled WGS sequence"/>
</dbReference>
<evidence type="ECO:0000313" key="6">
    <source>
        <dbReference type="Proteomes" id="UP000035346"/>
    </source>
</evidence>
<organism evidence="3 6">
    <name type="scientific">Streptococcus agalactiae</name>
    <dbReference type="NCBI Taxonomy" id="1311"/>
    <lineage>
        <taxon>Bacteria</taxon>
        <taxon>Bacillati</taxon>
        <taxon>Bacillota</taxon>
        <taxon>Bacilli</taxon>
        <taxon>Lactobacillales</taxon>
        <taxon>Streptococcaceae</taxon>
        <taxon>Streptococcus</taxon>
    </lineage>
</organism>
<reference evidence="3 6" key="1">
    <citation type="journal article" date="2015" name="PLoS ONE">
        <title>Genomic analysis reveals the molecular basis for capsule loss in the group B streptococcus population.</title>
        <authorList>
            <consortium name="DEVANI Consortium"/>
            <person name="Rosini R."/>
            <person name="Campisi E."/>
            <person name="De Chiara M."/>
            <person name="Tettelin H."/>
            <person name="Rinaudo D."/>
            <person name="Toniolo C."/>
            <person name="Metruccio M."/>
            <person name="Guidotti S."/>
            <person name="Sorensen U.B."/>
            <person name="Kilian M."/>
            <person name="Ramirez M."/>
            <person name="Janulczyk R."/>
            <person name="Donati C."/>
            <person name="Grandi G."/>
            <person name="Margarit I."/>
        </authorList>
    </citation>
    <scope>NUCLEOTIDE SEQUENCE [LARGE SCALE GENOMIC DNA]</scope>
    <source>
        <strain evidence="3 6">DK-B-USS-215</strain>
    </source>
</reference>
<keyword evidence="2" id="KW-0812">Transmembrane</keyword>
<keyword evidence="2" id="KW-1133">Transmembrane helix</keyword>
<protein>
    <submittedName>
        <fullName evidence="3">Uncharacterized protein</fullName>
    </submittedName>
</protein>
<evidence type="ECO:0000313" key="4">
    <source>
        <dbReference type="EMBL" id="SUN13683.1"/>
    </source>
</evidence>
<evidence type="ECO:0000313" key="3">
    <source>
        <dbReference type="EMBL" id="KLL37229.1"/>
    </source>
</evidence>
<dbReference type="RefSeq" id="WP_000982340.1">
    <property type="nucleotide sequence ID" value="NZ_CAACXY010000001.1"/>
</dbReference>
<evidence type="ECO:0000313" key="5">
    <source>
        <dbReference type="EMBL" id="SUN27214.1"/>
    </source>
</evidence>
<dbReference type="AlphaFoldDB" id="A0A076YYD1"/>
<accession>A0A076YYD1</accession>
<gene>
    <name evidence="4" type="ORF">NCTC8185_00910</name>
    <name evidence="5" type="ORF">NCTC9828_00197</name>
    <name evidence="3" type="ORF">WA04_07885</name>
</gene>
<dbReference type="Proteomes" id="UP000035346">
    <property type="component" value="Unassembled WGS sequence"/>
</dbReference>
<evidence type="ECO:0000256" key="2">
    <source>
        <dbReference type="SAM" id="Phobius"/>
    </source>
</evidence>